<feature type="transmembrane region" description="Helical" evidence="5">
    <location>
        <begin position="190"/>
        <end position="208"/>
    </location>
</feature>
<feature type="transmembrane region" description="Helical" evidence="5">
    <location>
        <begin position="101"/>
        <end position="120"/>
    </location>
</feature>
<feature type="transmembrane region" description="Helical" evidence="5">
    <location>
        <begin position="159"/>
        <end position="184"/>
    </location>
</feature>
<evidence type="ECO:0000256" key="1">
    <source>
        <dbReference type="ARBA" id="ARBA00004651"/>
    </source>
</evidence>
<feature type="transmembrane region" description="Helical" evidence="5">
    <location>
        <begin position="126"/>
        <end position="147"/>
    </location>
</feature>
<feature type="transmembrane region" description="Helical" evidence="5">
    <location>
        <begin position="430"/>
        <end position="449"/>
    </location>
</feature>
<reference evidence="9" key="2">
    <citation type="submission" date="2018-04" db="EMBL/GenBank/DDBJ databases">
        <title>Draft genome sequence of Mycobacterium montefiorense isolated from Japanese black salamander.</title>
        <authorList>
            <person name="Fukano H."/>
            <person name="Yoshida M."/>
            <person name="Shimizu A."/>
            <person name="Iwao H."/>
            <person name="Kurata O."/>
            <person name="Katayama Y."/>
            <person name="Omatsu T."/>
            <person name="Mizutani T."/>
            <person name="Wada S."/>
            <person name="Hoshino Y."/>
        </authorList>
    </citation>
    <scope>NUCLEOTIDE SEQUENCE [LARGE SCALE GENOMIC DNA]</scope>
    <source>
        <strain evidence="9">BS</strain>
    </source>
</reference>
<evidence type="ECO:0000256" key="4">
    <source>
        <dbReference type="ARBA" id="ARBA00023136"/>
    </source>
</evidence>
<keyword evidence="4 5" id="KW-0472">Membrane</keyword>
<reference evidence="8" key="3">
    <citation type="journal article" date="2022" name="Microbiol. Resour. Announc.">
        <title>Draft Genome Sequences of Eight Mycobacterium montefiorense Strains Isolated from Salamanders in Captivity.</title>
        <authorList>
            <person name="Komine T."/>
            <person name="Ihara H."/>
            <person name="Fukano H."/>
            <person name="Hoshino Y."/>
            <person name="Kurata O."/>
            <person name="Wada S."/>
        </authorList>
    </citation>
    <scope>NUCLEOTIDE SEQUENCE</scope>
    <source>
        <strain evidence="8">NJB18185</strain>
    </source>
</reference>
<feature type="transmembrane region" description="Helical" evidence="5">
    <location>
        <begin position="71"/>
        <end position="89"/>
    </location>
</feature>
<dbReference type="Proteomes" id="UP001139505">
    <property type="component" value="Unassembled WGS sequence"/>
</dbReference>
<sequence length="476" mass="50061">MTQTLDANKPAAQTPPDPVEEALDNAPLSLFHFKAAATAGAGFFTDAYDLNVIGTVILLVKPEFGLSSGQVALLTSSALLAVAVGAFVFGRLGDLLGRRRVYGLEAAIMVVGALLSAFAPNFTWLLVARFVLGIGIGGDYPASSVITTEYANRSNRGRLVGFAFLFFALGQVAAYLAALLILAVGTPHDLAWRLILGLGALPALLVLWNRRHMPESPRWTLRVAQDRERAERDLSVFSATSQPVAATGKARVRVRLSEMLTNRTFVITLIGTGGSWFFFNIATYGNAVSQPLLIKSISPSTETITNVAINAVLMICFGLGGALAGLAVVDRMRRTTLQICGLVLCAVSMLLITAIPGLTQTVTLFAAVFGLSLFGTTFGPNYGLILLGAECYPTTVRSTGHGLSSCLGKVGGFIGALVTPLVLSGMGLRMTTLLAGVCFLLAGAATLVLRDPSRVPLDDASAAMHRGLCFPAPAKT</sequence>
<evidence type="ECO:0000256" key="2">
    <source>
        <dbReference type="ARBA" id="ARBA00022692"/>
    </source>
</evidence>
<proteinExistence type="predicted"/>
<reference evidence="7" key="1">
    <citation type="journal article" date="2018" name="Genome Announc.">
        <title>Draft Genome Sequence of Mycobacterium montefiorense Isolated from Japanese Black Salamander (Hynobius nigrescens).</title>
        <authorList>
            <person name="Fukano H."/>
            <person name="Yoshida M."/>
            <person name="Shimizu A."/>
            <person name="Iwao H."/>
            <person name="Katayama Y."/>
            <person name="Omatsu T."/>
            <person name="Mizutani T."/>
            <person name="Kurata O."/>
            <person name="Wada S."/>
            <person name="Hoshino Y."/>
        </authorList>
    </citation>
    <scope>NUCLEOTIDE SEQUENCE</scope>
    <source>
        <strain evidence="7">BS</strain>
    </source>
</reference>
<protein>
    <submittedName>
        <fullName evidence="8">MFS transporter</fullName>
    </submittedName>
</protein>
<name>A0AA37PUA3_9MYCO</name>
<dbReference type="Proteomes" id="UP000245060">
    <property type="component" value="Unassembled WGS sequence"/>
</dbReference>
<dbReference type="PANTHER" id="PTHR23508">
    <property type="entry name" value="CARBOXYLIC ACID TRANSPORTER PROTEIN HOMOLOG"/>
    <property type="match status" value="1"/>
</dbReference>
<dbReference type="GO" id="GO:0005886">
    <property type="term" value="C:plasma membrane"/>
    <property type="evidence" value="ECO:0007669"/>
    <property type="project" value="UniProtKB-SubCell"/>
</dbReference>
<comment type="caution">
    <text evidence="8">The sequence shown here is derived from an EMBL/GenBank/DDBJ whole genome shotgun (WGS) entry which is preliminary data.</text>
</comment>
<evidence type="ECO:0000256" key="3">
    <source>
        <dbReference type="ARBA" id="ARBA00022989"/>
    </source>
</evidence>
<feature type="transmembrane region" description="Helical" evidence="5">
    <location>
        <begin position="265"/>
        <end position="287"/>
    </location>
</feature>
<reference evidence="8" key="4">
    <citation type="submission" date="2022-04" db="EMBL/GenBank/DDBJ databases">
        <authorList>
            <person name="Komine T."/>
            <person name="Fukano H."/>
            <person name="Wada S."/>
        </authorList>
    </citation>
    <scope>NUCLEOTIDE SEQUENCE</scope>
    <source>
        <strain evidence="8">NJB18185</strain>
    </source>
</reference>
<dbReference type="Pfam" id="PF00083">
    <property type="entry name" value="Sugar_tr"/>
    <property type="match status" value="1"/>
</dbReference>
<dbReference type="GO" id="GO:0046943">
    <property type="term" value="F:carboxylic acid transmembrane transporter activity"/>
    <property type="evidence" value="ECO:0007669"/>
    <property type="project" value="TreeGrafter"/>
</dbReference>
<evidence type="ECO:0000313" key="8">
    <source>
        <dbReference type="EMBL" id="GKU74740.1"/>
    </source>
</evidence>
<dbReference type="AlphaFoldDB" id="A0AA37PUA3"/>
<keyword evidence="9" id="KW-1185">Reference proteome</keyword>
<organism evidence="8 10">
    <name type="scientific">Mycobacterium montefiorense</name>
    <dbReference type="NCBI Taxonomy" id="154654"/>
    <lineage>
        <taxon>Bacteria</taxon>
        <taxon>Bacillati</taxon>
        <taxon>Actinomycetota</taxon>
        <taxon>Actinomycetes</taxon>
        <taxon>Mycobacteriales</taxon>
        <taxon>Mycobacteriaceae</taxon>
        <taxon>Mycobacterium</taxon>
        <taxon>Mycobacterium simiae complex</taxon>
    </lineage>
</organism>
<dbReference type="InterPro" id="IPR005828">
    <property type="entry name" value="MFS_sugar_transport-like"/>
</dbReference>
<dbReference type="EMBL" id="BFCH01000007">
    <property type="protein sequence ID" value="GBG36588.1"/>
    <property type="molecule type" value="Genomic_DNA"/>
</dbReference>
<evidence type="ECO:0000256" key="5">
    <source>
        <dbReference type="SAM" id="Phobius"/>
    </source>
</evidence>
<evidence type="ECO:0000313" key="9">
    <source>
        <dbReference type="Proteomes" id="UP000245060"/>
    </source>
</evidence>
<dbReference type="InterPro" id="IPR036259">
    <property type="entry name" value="MFS_trans_sf"/>
</dbReference>
<dbReference type="InterPro" id="IPR020846">
    <property type="entry name" value="MFS_dom"/>
</dbReference>
<evidence type="ECO:0000313" key="10">
    <source>
        <dbReference type="Proteomes" id="UP001139505"/>
    </source>
</evidence>
<gene>
    <name evidence="7" type="ORF">MmonteBS_09600</name>
    <name evidence="8" type="ORF">NJB18185_45110</name>
</gene>
<evidence type="ECO:0000259" key="6">
    <source>
        <dbReference type="PROSITE" id="PS50850"/>
    </source>
</evidence>
<dbReference type="PANTHER" id="PTHR23508:SF10">
    <property type="entry name" value="CARBOXYLIC ACID TRANSPORTER PROTEIN HOMOLOG"/>
    <property type="match status" value="1"/>
</dbReference>
<dbReference type="PROSITE" id="PS50850">
    <property type="entry name" value="MFS"/>
    <property type="match status" value="1"/>
</dbReference>
<keyword evidence="2 5" id="KW-0812">Transmembrane</keyword>
<comment type="subcellular location">
    <subcellularLocation>
        <location evidence="1">Cell membrane</location>
        <topology evidence="1">Multi-pass membrane protein</topology>
    </subcellularLocation>
</comment>
<dbReference type="Gene3D" id="1.20.1250.20">
    <property type="entry name" value="MFS general substrate transporter like domains"/>
    <property type="match status" value="1"/>
</dbReference>
<feature type="transmembrane region" description="Helical" evidence="5">
    <location>
        <begin position="406"/>
        <end position="424"/>
    </location>
</feature>
<dbReference type="SUPFAM" id="SSF103473">
    <property type="entry name" value="MFS general substrate transporter"/>
    <property type="match status" value="1"/>
</dbReference>
<accession>A0AA37PUA3</accession>
<dbReference type="EMBL" id="BQYH01000063">
    <property type="protein sequence ID" value="GKU74740.1"/>
    <property type="molecule type" value="Genomic_DNA"/>
</dbReference>
<feature type="transmembrane region" description="Helical" evidence="5">
    <location>
        <begin position="336"/>
        <end position="358"/>
    </location>
</feature>
<evidence type="ECO:0000313" key="7">
    <source>
        <dbReference type="EMBL" id="GBG36588.1"/>
    </source>
</evidence>
<feature type="transmembrane region" description="Helical" evidence="5">
    <location>
        <begin position="307"/>
        <end position="329"/>
    </location>
</feature>
<feature type="domain" description="Major facilitator superfamily (MFS) profile" evidence="6">
    <location>
        <begin position="35"/>
        <end position="454"/>
    </location>
</feature>
<feature type="transmembrane region" description="Helical" evidence="5">
    <location>
        <begin position="364"/>
        <end position="385"/>
    </location>
</feature>
<dbReference type="InterPro" id="IPR005829">
    <property type="entry name" value="Sugar_transporter_CS"/>
</dbReference>
<keyword evidence="3 5" id="KW-1133">Transmembrane helix</keyword>
<dbReference type="RefSeq" id="WP_108920800.1">
    <property type="nucleotide sequence ID" value="NZ_BFCH01000007.1"/>
</dbReference>
<dbReference type="PROSITE" id="PS00217">
    <property type="entry name" value="SUGAR_TRANSPORT_2"/>
    <property type="match status" value="1"/>
</dbReference>